<dbReference type="AlphaFoldDB" id="A0A1V4AW03"/>
<evidence type="ECO:0008006" key="3">
    <source>
        <dbReference type="Google" id="ProtNLM"/>
    </source>
</evidence>
<gene>
    <name evidence="1" type="ORF">AYP45_03825</name>
</gene>
<reference evidence="1 2" key="1">
    <citation type="journal article" date="2017" name="Water Res.">
        <title>Discovery and metagenomic analysis of an anammox bacterial enrichment related to Candidatus "Brocadia caroliniensis" in a full-scale glycerol-fed nitritation-denitritation separate centrate treatment process.</title>
        <authorList>
            <person name="Park H."/>
            <person name="Brotto A.C."/>
            <person name="van Loosdrecht M.C."/>
            <person name="Chandran K."/>
        </authorList>
    </citation>
    <scope>NUCLEOTIDE SEQUENCE [LARGE SCALE GENOMIC DNA]</scope>
    <source>
        <strain evidence="1">26THWARD</strain>
    </source>
</reference>
<comment type="caution">
    <text evidence="1">The sequence shown here is derived from an EMBL/GenBank/DDBJ whole genome shotgun (WGS) entry which is preliminary data.</text>
</comment>
<dbReference type="Proteomes" id="UP000189681">
    <property type="component" value="Unassembled WGS sequence"/>
</dbReference>
<organism evidence="1 2">
    <name type="scientific">Candidatus Brocadia carolinensis</name>
    <dbReference type="NCBI Taxonomy" id="1004156"/>
    <lineage>
        <taxon>Bacteria</taxon>
        <taxon>Pseudomonadati</taxon>
        <taxon>Planctomycetota</taxon>
        <taxon>Candidatus Brocadiia</taxon>
        <taxon>Candidatus Brocadiales</taxon>
        <taxon>Candidatus Brocadiaceae</taxon>
        <taxon>Candidatus Brocadia</taxon>
    </lineage>
</organism>
<protein>
    <recommendedName>
        <fullName evidence="3">ABC-type transport auxiliary lipoprotein component domain-containing protein</fullName>
    </recommendedName>
</protein>
<dbReference type="EMBL" id="AYTS01000035">
    <property type="protein sequence ID" value="OOP57297.1"/>
    <property type="molecule type" value="Genomic_DNA"/>
</dbReference>
<proteinExistence type="predicted"/>
<accession>A0A1V4AW03</accession>
<evidence type="ECO:0000313" key="2">
    <source>
        <dbReference type="Proteomes" id="UP000189681"/>
    </source>
</evidence>
<dbReference type="PROSITE" id="PS51257">
    <property type="entry name" value="PROKAR_LIPOPROTEIN"/>
    <property type="match status" value="1"/>
</dbReference>
<name>A0A1V4AW03_9BACT</name>
<evidence type="ECO:0000313" key="1">
    <source>
        <dbReference type="EMBL" id="OOP57297.1"/>
    </source>
</evidence>
<dbReference type="STRING" id="1004156.AYP45_03825"/>
<sequence length="217" mass="24679">MNKKAALITLLFLFVVGCANEHGIKVPIRPDLDKSLRVTQPIPTHIGLFIEPSLRQWTQEEWQTNMIVGKHHYIFSIGEPLAKSIEEITQKVFSKVTILNELPRHETIEKDKLDAVLTVQLMESRLELIVEDSVWRAIGKHDLSIQAAFLDKHFMKIFDEKLTVEGKHLDVIDFETEGGWWRTSGPKYGPAVEDSIEKITFQLAQKLLAAGKQAGNQ</sequence>